<name>A0AAD5SNS7_9FUNG</name>
<accession>A0AAD5SNS7</accession>
<evidence type="ECO:0000313" key="2">
    <source>
        <dbReference type="Proteomes" id="UP001211907"/>
    </source>
</evidence>
<protein>
    <submittedName>
        <fullName evidence="1">Uncharacterized protein</fullName>
    </submittedName>
</protein>
<organism evidence="1 2">
    <name type="scientific">Physocladia obscura</name>
    <dbReference type="NCBI Taxonomy" id="109957"/>
    <lineage>
        <taxon>Eukaryota</taxon>
        <taxon>Fungi</taxon>
        <taxon>Fungi incertae sedis</taxon>
        <taxon>Chytridiomycota</taxon>
        <taxon>Chytridiomycota incertae sedis</taxon>
        <taxon>Chytridiomycetes</taxon>
        <taxon>Chytridiales</taxon>
        <taxon>Chytriomycetaceae</taxon>
        <taxon>Physocladia</taxon>
    </lineage>
</organism>
<evidence type="ECO:0000313" key="1">
    <source>
        <dbReference type="EMBL" id="KAJ3089969.1"/>
    </source>
</evidence>
<dbReference type="Proteomes" id="UP001211907">
    <property type="component" value="Unassembled WGS sequence"/>
</dbReference>
<comment type="caution">
    <text evidence="1">The sequence shown here is derived from an EMBL/GenBank/DDBJ whole genome shotgun (WGS) entry which is preliminary data.</text>
</comment>
<sequence length="73" mass="8159">FQHVNEDLTTECLDADFVIIEGMGRAIHTNFNVRFTVDCLKIAVFKNPQVAADLGASMYDGIRIFEQAQVLTP</sequence>
<dbReference type="AlphaFoldDB" id="A0AAD5SNS7"/>
<keyword evidence="2" id="KW-1185">Reference proteome</keyword>
<dbReference type="EMBL" id="JADGJH010003592">
    <property type="protein sequence ID" value="KAJ3089969.1"/>
    <property type="molecule type" value="Genomic_DNA"/>
</dbReference>
<proteinExistence type="predicted"/>
<reference evidence="1" key="1">
    <citation type="submission" date="2020-05" db="EMBL/GenBank/DDBJ databases">
        <title>Phylogenomic resolution of chytrid fungi.</title>
        <authorList>
            <person name="Stajich J.E."/>
            <person name="Amses K."/>
            <person name="Simmons R."/>
            <person name="Seto K."/>
            <person name="Myers J."/>
            <person name="Bonds A."/>
            <person name="Quandt C.A."/>
            <person name="Barry K."/>
            <person name="Liu P."/>
            <person name="Grigoriev I."/>
            <person name="Longcore J.E."/>
            <person name="James T.Y."/>
        </authorList>
    </citation>
    <scope>NUCLEOTIDE SEQUENCE</scope>
    <source>
        <strain evidence="1">JEL0513</strain>
    </source>
</reference>
<dbReference type="Gene3D" id="3.40.50.10880">
    <property type="entry name" value="Uncharacterised protein PF01937, DUF89, domain 3"/>
    <property type="match status" value="1"/>
</dbReference>
<dbReference type="SUPFAM" id="SSF111321">
    <property type="entry name" value="AF1104-like"/>
    <property type="match status" value="1"/>
</dbReference>
<gene>
    <name evidence="1" type="ORF">HK100_007594</name>
</gene>
<feature type="non-terminal residue" evidence="1">
    <location>
        <position position="73"/>
    </location>
</feature>
<dbReference type="InterPro" id="IPR036075">
    <property type="entry name" value="ARMT-1-like_metal-bd_sf"/>
</dbReference>